<proteinExistence type="predicted"/>
<reference evidence="2 3" key="1">
    <citation type="journal article" date="2014" name="Int. J. Syst. Evol. Microbiol.">
        <title>Complete genome sequence of Corynebacterium casei LMG S-19264T (=DSM 44701T), isolated from a smear-ripened cheese.</title>
        <authorList>
            <consortium name="US DOE Joint Genome Institute (JGI-PGF)"/>
            <person name="Walter F."/>
            <person name="Albersmeier A."/>
            <person name="Kalinowski J."/>
            <person name="Ruckert C."/>
        </authorList>
    </citation>
    <scope>NUCLEOTIDE SEQUENCE [LARGE SCALE GENOMIC DNA]</scope>
    <source>
        <strain evidence="2 3">JCM 4205</strain>
    </source>
</reference>
<keyword evidence="1" id="KW-0812">Transmembrane</keyword>
<dbReference type="AlphaFoldDB" id="A0AAV4KTA1"/>
<keyword evidence="1" id="KW-1133">Transmembrane helix</keyword>
<keyword evidence="1" id="KW-0472">Membrane</keyword>
<evidence type="ECO:0000313" key="2">
    <source>
        <dbReference type="EMBL" id="GGR49737.1"/>
    </source>
</evidence>
<protein>
    <recommendedName>
        <fullName evidence="4">DUF1206 domain-containing protein</fullName>
    </recommendedName>
</protein>
<dbReference type="GeneID" id="95458790"/>
<name>A0AAV4KTA1_9ACTN</name>
<accession>A0AAV4KTA1</accession>
<dbReference type="EMBL" id="BMSJ01000016">
    <property type="protein sequence ID" value="GGR49737.1"/>
    <property type="molecule type" value="Genomic_DNA"/>
</dbReference>
<evidence type="ECO:0000256" key="1">
    <source>
        <dbReference type="SAM" id="Phobius"/>
    </source>
</evidence>
<gene>
    <name evidence="2" type="ORF">GCM10010497_61340</name>
</gene>
<sequence>MRDEDHDADRTNERWKAKGIGLRVFFYVVGTYLFFTVVGHLAAQAQE</sequence>
<feature type="transmembrane region" description="Helical" evidence="1">
    <location>
        <begin position="20"/>
        <end position="43"/>
    </location>
</feature>
<comment type="caution">
    <text evidence="2">The sequence shown here is derived from an EMBL/GenBank/DDBJ whole genome shotgun (WGS) entry which is preliminary data.</text>
</comment>
<dbReference type="Proteomes" id="UP000642014">
    <property type="component" value="Unassembled WGS sequence"/>
</dbReference>
<evidence type="ECO:0000313" key="3">
    <source>
        <dbReference type="Proteomes" id="UP000642014"/>
    </source>
</evidence>
<organism evidence="2 3">
    <name type="scientific">Streptomyces cinereoruber</name>
    <dbReference type="NCBI Taxonomy" id="67260"/>
    <lineage>
        <taxon>Bacteria</taxon>
        <taxon>Bacillati</taxon>
        <taxon>Actinomycetota</taxon>
        <taxon>Actinomycetes</taxon>
        <taxon>Kitasatosporales</taxon>
        <taxon>Streptomycetaceae</taxon>
        <taxon>Streptomyces</taxon>
    </lineage>
</organism>
<evidence type="ECO:0008006" key="4">
    <source>
        <dbReference type="Google" id="ProtNLM"/>
    </source>
</evidence>
<dbReference type="RefSeq" id="WP_167308962.1">
    <property type="nucleotide sequence ID" value="NZ_BMSJ01000016.1"/>
</dbReference>